<sequence>MQHTIDQHVSRIVYSPSPGSYAVIRMNPVEMVRHLDDPQALLEAQAMRPKSYLVYLVYELALPFPDQPWYRFEVQPIATSLRLEDKARGITPDMCIPIFPNNSHPSGREPLRPYPEGLFPYSNCYHWFEAKAVNVRVRARPEEFDETGAVKLNARSRIQMQRYWIEDGFRLPDISEDPETKHDGIDSSEVAASGLSEPTLSSSSHNPCEDTIRSESMVAARAQCPTAFDDDKSASMISSGSNTLEDKSNHSLEDIAAMGIFSGPNDDVELIPLVDLWISELADHLPQDDIPSQFEMFAEFEEVAE</sequence>
<organism evidence="2 3">
    <name type="scientific">Trametes cubensis</name>
    <dbReference type="NCBI Taxonomy" id="1111947"/>
    <lineage>
        <taxon>Eukaryota</taxon>
        <taxon>Fungi</taxon>
        <taxon>Dikarya</taxon>
        <taxon>Basidiomycota</taxon>
        <taxon>Agaricomycotina</taxon>
        <taxon>Agaricomycetes</taxon>
        <taxon>Polyporales</taxon>
        <taxon>Polyporaceae</taxon>
        <taxon>Trametes</taxon>
    </lineage>
</organism>
<dbReference type="AlphaFoldDB" id="A0AAD7X966"/>
<gene>
    <name evidence="2" type="ORF">ONZ51_g10139</name>
</gene>
<feature type="compositionally biased region" description="Low complexity" evidence="1">
    <location>
        <begin position="193"/>
        <end position="204"/>
    </location>
</feature>
<reference evidence="2" key="1">
    <citation type="submission" date="2022-11" db="EMBL/GenBank/DDBJ databases">
        <title>Genome Sequence of Cubamyces cubensis.</title>
        <authorList>
            <person name="Buettner E."/>
        </authorList>
    </citation>
    <scope>NUCLEOTIDE SEQUENCE</scope>
    <source>
        <strain evidence="2">MPL-01</strain>
    </source>
</reference>
<keyword evidence="3" id="KW-1185">Reference proteome</keyword>
<evidence type="ECO:0000313" key="3">
    <source>
        <dbReference type="Proteomes" id="UP001215151"/>
    </source>
</evidence>
<name>A0AAD7X966_9APHY</name>
<feature type="region of interest" description="Disordered" evidence="1">
    <location>
        <begin position="174"/>
        <end position="209"/>
    </location>
</feature>
<dbReference type="Proteomes" id="UP001215151">
    <property type="component" value="Unassembled WGS sequence"/>
</dbReference>
<dbReference type="EMBL" id="JAPEVG010000381">
    <property type="protein sequence ID" value="KAJ8463624.1"/>
    <property type="molecule type" value="Genomic_DNA"/>
</dbReference>
<evidence type="ECO:0000256" key="1">
    <source>
        <dbReference type="SAM" id="MobiDB-lite"/>
    </source>
</evidence>
<proteinExistence type="predicted"/>
<evidence type="ECO:0000313" key="2">
    <source>
        <dbReference type="EMBL" id="KAJ8463624.1"/>
    </source>
</evidence>
<comment type="caution">
    <text evidence="2">The sequence shown here is derived from an EMBL/GenBank/DDBJ whole genome shotgun (WGS) entry which is preliminary data.</text>
</comment>
<accession>A0AAD7X966</accession>
<protein>
    <submittedName>
        <fullName evidence="2">Uncharacterized protein</fullName>
    </submittedName>
</protein>